<dbReference type="EC" id="2.7.1.23" evidence="2"/>
<evidence type="ECO:0000256" key="4">
    <source>
        <dbReference type="ARBA" id="ARBA00022777"/>
    </source>
</evidence>
<gene>
    <name evidence="7" type="ORF">NQ314_018512</name>
</gene>
<evidence type="ECO:0000313" key="8">
    <source>
        <dbReference type="Proteomes" id="UP001162156"/>
    </source>
</evidence>
<dbReference type="SUPFAM" id="SSF111331">
    <property type="entry name" value="NAD kinase/diacylglycerol kinase-like"/>
    <property type="match status" value="1"/>
</dbReference>
<keyword evidence="8" id="KW-1185">Reference proteome</keyword>
<proteinExistence type="inferred from homology"/>
<comment type="caution">
    <text evidence="7">The sequence shown here is derived from an EMBL/GenBank/DDBJ whole genome shotgun (WGS) entry which is preliminary data.</text>
</comment>
<dbReference type="Proteomes" id="UP001162156">
    <property type="component" value="Unassembled WGS sequence"/>
</dbReference>
<keyword evidence="6" id="KW-0520">NAD</keyword>
<dbReference type="Gene3D" id="2.60.200.30">
    <property type="entry name" value="Probable inorganic polyphosphate/atp-NAD kinase, domain 2"/>
    <property type="match status" value="1"/>
</dbReference>
<organism evidence="7 8">
    <name type="scientific">Rhamnusium bicolor</name>
    <dbReference type="NCBI Taxonomy" id="1586634"/>
    <lineage>
        <taxon>Eukaryota</taxon>
        <taxon>Metazoa</taxon>
        <taxon>Ecdysozoa</taxon>
        <taxon>Arthropoda</taxon>
        <taxon>Hexapoda</taxon>
        <taxon>Insecta</taxon>
        <taxon>Pterygota</taxon>
        <taxon>Neoptera</taxon>
        <taxon>Endopterygota</taxon>
        <taxon>Coleoptera</taxon>
        <taxon>Polyphaga</taxon>
        <taxon>Cucujiformia</taxon>
        <taxon>Chrysomeloidea</taxon>
        <taxon>Cerambycidae</taxon>
        <taxon>Lepturinae</taxon>
        <taxon>Rhagiini</taxon>
        <taxon>Rhamnusium</taxon>
    </lineage>
</organism>
<dbReference type="GO" id="GO:0003951">
    <property type="term" value="F:NAD+ kinase activity"/>
    <property type="evidence" value="ECO:0007669"/>
    <property type="project" value="UniProtKB-EC"/>
</dbReference>
<accession>A0AAV8WQX4</accession>
<dbReference type="InterPro" id="IPR002504">
    <property type="entry name" value="NADK"/>
</dbReference>
<dbReference type="GO" id="GO:0006741">
    <property type="term" value="P:NADP+ biosynthetic process"/>
    <property type="evidence" value="ECO:0007669"/>
    <property type="project" value="InterPro"/>
</dbReference>
<name>A0AAV8WQX4_9CUCU</name>
<dbReference type="AlphaFoldDB" id="A0AAV8WQX4"/>
<dbReference type="InterPro" id="IPR016064">
    <property type="entry name" value="NAD/diacylglycerol_kinase_sf"/>
</dbReference>
<evidence type="ECO:0000313" key="7">
    <source>
        <dbReference type="EMBL" id="KAJ8928861.1"/>
    </source>
</evidence>
<dbReference type="PANTHER" id="PTHR13158:SF5">
    <property type="entry name" value="NAD KINASE 2, MITOCHONDRIAL"/>
    <property type="match status" value="1"/>
</dbReference>
<dbReference type="PANTHER" id="PTHR13158">
    <property type="match status" value="1"/>
</dbReference>
<evidence type="ECO:0000256" key="1">
    <source>
        <dbReference type="ARBA" id="ARBA00010995"/>
    </source>
</evidence>
<comment type="similarity">
    <text evidence="1">Belongs to the NAD kinase family.</text>
</comment>
<dbReference type="InterPro" id="IPR017437">
    <property type="entry name" value="ATP-NAD_kinase_PpnK-typ_C"/>
</dbReference>
<keyword evidence="5" id="KW-0521">NADP</keyword>
<dbReference type="Gene3D" id="3.40.50.10330">
    <property type="entry name" value="Probable inorganic polyphosphate/atp-NAD kinase, domain 1"/>
    <property type="match status" value="1"/>
</dbReference>
<dbReference type="EMBL" id="JANEYF010005219">
    <property type="protein sequence ID" value="KAJ8928861.1"/>
    <property type="molecule type" value="Genomic_DNA"/>
</dbReference>
<dbReference type="GO" id="GO:0005739">
    <property type="term" value="C:mitochondrion"/>
    <property type="evidence" value="ECO:0007669"/>
    <property type="project" value="TreeGrafter"/>
</dbReference>
<protein>
    <recommendedName>
        <fullName evidence="2">NAD(+) kinase</fullName>
        <ecNumber evidence="2">2.7.1.23</ecNumber>
    </recommendedName>
</protein>
<evidence type="ECO:0000256" key="5">
    <source>
        <dbReference type="ARBA" id="ARBA00022857"/>
    </source>
</evidence>
<keyword evidence="3" id="KW-0808">Transferase</keyword>
<evidence type="ECO:0000256" key="2">
    <source>
        <dbReference type="ARBA" id="ARBA00012120"/>
    </source>
</evidence>
<evidence type="ECO:0000256" key="6">
    <source>
        <dbReference type="ARBA" id="ARBA00023027"/>
    </source>
</evidence>
<reference evidence="7" key="1">
    <citation type="journal article" date="2023" name="Insect Mol. Biol.">
        <title>Genome sequencing provides insights into the evolution of gene families encoding plant cell wall-degrading enzymes in longhorned beetles.</title>
        <authorList>
            <person name="Shin N.R."/>
            <person name="Okamura Y."/>
            <person name="Kirsch R."/>
            <person name="Pauchet Y."/>
        </authorList>
    </citation>
    <scope>NUCLEOTIDE SEQUENCE</scope>
    <source>
        <strain evidence="7">RBIC_L_NR</strain>
    </source>
</reference>
<evidence type="ECO:0000256" key="3">
    <source>
        <dbReference type="ARBA" id="ARBA00022679"/>
    </source>
</evidence>
<sequence length="388" mass="43489">MALLREDLEDLTDDEDFLEYEFEKKKHAKLSDGELENFLRKRGTNFEKLTYFHDLHKRFEKNVVSTLKNMGMDVDVANRFNYTEDKIEKADIILPIGGDGTFLLASSKVKDNKKPVIGFNSDPNRSEGHLCLPKKIFYKHQGSNRKAANGKSLSYNKFSIIMYDFKGNFEWLLRSRIRITLVVSEEENLIPNYLHAVDNDIPGSIVQNKDGVKVLPYLALNEVFMGETLSARVSHLQLRLNGSTETTNLKCSGICVSTGTGSTSWHLSINRLPAQSVAELLRLIDIDATEGKDGLAAVLSDIYNKNLIFPPDDKRMGFTIRDLISAGVWPQPKGIKSRGFATKIEVKSSCFDASLVVDGGVAFTFNDGAIVLLEIIPEDALRTVIFKD</sequence>
<dbReference type="InterPro" id="IPR017438">
    <property type="entry name" value="ATP-NAD_kinase_N"/>
</dbReference>
<dbReference type="GO" id="GO:0019674">
    <property type="term" value="P:NAD+ metabolic process"/>
    <property type="evidence" value="ECO:0007669"/>
    <property type="project" value="InterPro"/>
</dbReference>
<keyword evidence="4" id="KW-0418">Kinase</keyword>
<dbReference type="Pfam" id="PF01513">
    <property type="entry name" value="NAD_kinase"/>
    <property type="match status" value="1"/>
</dbReference>